<protein>
    <submittedName>
        <fullName evidence="2">Uncharacterized protein</fullName>
    </submittedName>
</protein>
<reference evidence="2" key="2">
    <citation type="journal article" date="2021" name="Microbiome">
        <title>Successional dynamics and alternative stable states in a saline activated sludge microbial community over 9 years.</title>
        <authorList>
            <person name="Wang Y."/>
            <person name="Ye J."/>
            <person name="Ju F."/>
            <person name="Liu L."/>
            <person name="Boyd J.A."/>
            <person name="Deng Y."/>
            <person name="Parks D.H."/>
            <person name="Jiang X."/>
            <person name="Yin X."/>
            <person name="Woodcroft B.J."/>
            <person name="Tyson G.W."/>
            <person name="Hugenholtz P."/>
            <person name="Polz M.F."/>
            <person name="Zhang T."/>
        </authorList>
    </citation>
    <scope>NUCLEOTIDE SEQUENCE</scope>
    <source>
        <strain evidence="2">HKST-UBA02</strain>
    </source>
</reference>
<accession>A0A956N896</accession>
<dbReference type="EMBL" id="JAGQHS010000001">
    <property type="protein sequence ID" value="MCA9754196.1"/>
    <property type="molecule type" value="Genomic_DNA"/>
</dbReference>
<keyword evidence="1" id="KW-0732">Signal</keyword>
<gene>
    <name evidence="2" type="ORF">KDA27_00220</name>
</gene>
<proteinExistence type="predicted"/>
<dbReference type="AlphaFoldDB" id="A0A956N896"/>
<feature type="chain" id="PRO_5037418398" evidence="1">
    <location>
        <begin position="39"/>
        <end position="376"/>
    </location>
</feature>
<reference evidence="2" key="1">
    <citation type="submission" date="2020-04" db="EMBL/GenBank/DDBJ databases">
        <authorList>
            <person name="Zhang T."/>
        </authorList>
    </citation>
    <scope>NUCLEOTIDE SEQUENCE</scope>
    <source>
        <strain evidence="2">HKST-UBA02</strain>
    </source>
</reference>
<dbReference type="Proteomes" id="UP000739538">
    <property type="component" value="Unassembled WGS sequence"/>
</dbReference>
<evidence type="ECO:0000256" key="1">
    <source>
        <dbReference type="SAM" id="SignalP"/>
    </source>
</evidence>
<comment type="caution">
    <text evidence="2">The sequence shown here is derived from an EMBL/GenBank/DDBJ whole genome shotgun (WGS) entry which is preliminary data.</text>
</comment>
<evidence type="ECO:0000313" key="3">
    <source>
        <dbReference type="Proteomes" id="UP000739538"/>
    </source>
</evidence>
<sequence length="376" mass="40088">MILREGNRLGASMARTALRTVLAACLLVVALAPSAAHASVTTHVGAQHGAVTFETYQGEVSVDQTLVPVDLIGRRGALGWQLGFGFASSSAEDWTGDGSLSGLADVRGALSRRFASDRILLSAAADIALEDGPYDGGERLLLAWVAAPELSLPLPGQGRGNRYRLDASARLLSTKHAAVFAGAFYEREDAFQLRDDGLELDPSDVIGGGLGIERGWGDVLARLQGFLEHPQDGQIDGADAWRLGDRTRLRAEVVAPVAEGEGVFAVDLLGVGSGELLPGWVLDENWARGGNRVDWNFGWQSSTPTFWGAGIGGTHVRGFTGALGHADWYLPHAEVGRRSANGAVRCGATYRTGSVREGRSLDGFELSVSWSREWRR</sequence>
<organism evidence="2 3">
    <name type="scientific">Eiseniibacteriota bacterium</name>
    <dbReference type="NCBI Taxonomy" id="2212470"/>
    <lineage>
        <taxon>Bacteria</taxon>
        <taxon>Candidatus Eiseniibacteriota</taxon>
    </lineage>
</organism>
<name>A0A956N896_UNCEI</name>
<feature type="signal peptide" evidence="1">
    <location>
        <begin position="1"/>
        <end position="38"/>
    </location>
</feature>
<evidence type="ECO:0000313" key="2">
    <source>
        <dbReference type="EMBL" id="MCA9754196.1"/>
    </source>
</evidence>